<name>A0A6J4MDA8_9GAMM</name>
<sequence length="131" mass="14010">MIRVPRRVSLCLLAGLALGLLALPATAGRVYQWKDARGVTHYTDLPPPNQSHTTRQVGQKSAAAAQPVVNADCSNARANLTILQGTAPVGPDMDRDGKPDSEYTAVQRAERAKFALADVERLCSAAMDKRG</sequence>
<evidence type="ECO:0000256" key="2">
    <source>
        <dbReference type="SAM" id="SignalP"/>
    </source>
</evidence>
<accession>A0A6J4MDA8</accession>
<keyword evidence="2" id="KW-0732">Signal</keyword>
<feature type="domain" description="DUF4124" evidence="3">
    <location>
        <begin position="20"/>
        <end position="68"/>
    </location>
</feature>
<dbReference type="InterPro" id="IPR025392">
    <property type="entry name" value="DUF4124"/>
</dbReference>
<feature type="region of interest" description="Disordered" evidence="1">
    <location>
        <begin position="42"/>
        <end position="61"/>
    </location>
</feature>
<dbReference type="EMBL" id="CADCUA010000715">
    <property type="protein sequence ID" value="CAA9354836.1"/>
    <property type="molecule type" value="Genomic_DNA"/>
</dbReference>
<evidence type="ECO:0000256" key="1">
    <source>
        <dbReference type="SAM" id="MobiDB-lite"/>
    </source>
</evidence>
<feature type="signal peptide" evidence="2">
    <location>
        <begin position="1"/>
        <end position="27"/>
    </location>
</feature>
<dbReference type="AlphaFoldDB" id="A0A6J4MDA8"/>
<evidence type="ECO:0000313" key="4">
    <source>
        <dbReference type="EMBL" id="CAA9354836.1"/>
    </source>
</evidence>
<organism evidence="4">
    <name type="scientific">uncultured Lysobacter sp</name>
    <dbReference type="NCBI Taxonomy" id="271060"/>
    <lineage>
        <taxon>Bacteria</taxon>
        <taxon>Pseudomonadati</taxon>
        <taxon>Pseudomonadota</taxon>
        <taxon>Gammaproteobacteria</taxon>
        <taxon>Lysobacterales</taxon>
        <taxon>Lysobacteraceae</taxon>
        <taxon>Lysobacter</taxon>
        <taxon>environmental samples</taxon>
    </lineage>
</organism>
<gene>
    <name evidence="4" type="ORF">AVDCRST_MAG71-2976</name>
</gene>
<evidence type="ECO:0000259" key="3">
    <source>
        <dbReference type="Pfam" id="PF13511"/>
    </source>
</evidence>
<protein>
    <recommendedName>
        <fullName evidence="3">DUF4124 domain-containing protein</fullName>
    </recommendedName>
</protein>
<feature type="chain" id="PRO_5027078381" description="DUF4124 domain-containing protein" evidence="2">
    <location>
        <begin position="28"/>
        <end position="131"/>
    </location>
</feature>
<feature type="compositionally biased region" description="Polar residues" evidence="1">
    <location>
        <begin position="50"/>
        <end position="59"/>
    </location>
</feature>
<dbReference type="Pfam" id="PF13511">
    <property type="entry name" value="DUF4124"/>
    <property type="match status" value="1"/>
</dbReference>
<proteinExistence type="predicted"/>
<reference evidence="4" key="1">
    <citation type="submission" date="2020-02" db="EMBL/GenBank/DDBJ databases">
        <authorList>
            <person name="Meier V. D."/>
        </authorList>
    </citation>
    <scope>NUCLEOTIDE SEQUENCE</scope>
    <source>
        <strain evidence="4">AVDCRST_MAG71</strain>
    </source>
</reference>